<evidence type="ECO:0000313" key="1">
    <source>
        <dbReference type="EMBL" id="CAB4931491.1"/>
    </source>
</evidence>
<dbReference type="PANTHER" id="PTHR28055:SF1">
    <property type="entry name" value="ALTERED INHERITANCE OF MITOCHONDRIA PROTEIN 41, MITOCHONDRIAL"/>
    <property type="match status" value="1"/>
</dbReference>
<dbReference type="Pfam" id="PF09424">
    <property type="entry name" value="YqeY"/>
    <property type="match status" value="1"/>
</dbReference>
<dbReference type="GO" id="GO:0016884">
    <property type="term" value="F:carbon-nitrogen ligase activity, with glutamine as amido-N-donor"/>
    <property type="evidence" value="ECO:0007669"/>
    <property type="project" value="InterPro"/>
</dbReference>
<dbReference type="Gene3D" id="1.10.1510.10">
    <property type="entry name" value="Uncharacterised protein YqeY/AIM41 PF09424, N-terminal domain"/>
    <property type="match status" value="1"/>
</dbReference>
<sequence length="154" mass="16529">MTDMKQRLQDDLTEAIRARDSVRSATLRMALAALTNEEVAGKESRVLSDDDVVLVLGREAKKRRESIEAYSTAGRQELVDIERAELAVLSDYLPEALTDDELARLVADAVTQAQSDGLEGMKAMGAVMKVLQPQIAGRADGAVVAASVRSALGT</sequence>
<dbReference type="PANTHER" id="PTHR28055">
    <property type="entry name" value="ALTERED INHERITANCE OF MITOCHONDRIA PROTEIN 41, MITOCHONDRIAL"/>
    <property type="match status" value="1"/>
</dbReference>
<dbReference type="InterPro" id="IPR003789">
    <property type="entry name" value="Asn/Gln_tRNA_amidoTrase-B-like"/>
</dbReference>
<reference evidence="2" key="1">
    <citation type="submission" date="2020-05" db="EMBL/GenBank/DDBJ databases">
        <authorList>
            <person name="Chiriac C."/>
            <person name="Salcher M."/>
            <person name="Ghai R."/>
            <person name="Kavagutti S V."/>
        </authorList>
    </citation>
    <scope>NUCLEOTIDE SEQUENCE</scope>
</reference>
<dbReference type="InterPro" id="IPR042184">
    <property type="entry name" value="YqeY/Aim41_N"/>
</dbReference>
<gene>
    <name evidence="1" type="ORF">UFOPK3773_00270</name>
    <name evidence="2" type="ORF">UFOPK3992_00181</name>
</gene>
<proteinExistence type="predicted"/>
<evidence type="ECO:0000313" key="2">
    <source>
        <dbReference type="EMBL" id="CAB4993226.1"/>
    </source>
</evidence>
<dbReference type="SUPFAM" id="SSF89095">
    <property type="entry name" value="GatB/YqeY motif"/>
    <property type="match status" value="1"/>
</dbReference>
<dbReference type="EMBL" id="CAFBOZ010000014">
    <property type="protein sequence ID" value="CAB4993226.1"/>
    <property type="molecule type" value="Genomic_DNA"/>
</dbReference>
<accession>A0A6J7NJA8</accession>
<dbReference type="AlphaFoldDB" id="A0A6J7NJA8"/>
<name>A0A6J7NJA8_9ZZZZ</name>
<dbReference type="Gene3D" id="1.10.10.410">
    <property type="match status" value="1"/>
</dbReference>
<organism evidence="2">
    <name type="scientific">freshwater metagenome</name>
    <dbReference type="NCBI Taxonomy" id="449393"/>
    <lineage>
        <taxon>unclassified sequences</taxon>
        <taxon>metagenomes</taxon>
        <taxon>ecological metagenomes</taxon>
    </lineage>
</organism>
<protein>
    <submittedName>
        <fullName evidence="2">Unannotated protein</fullName>
    </submittedName>
</protein>
<dbReference type="EMBL" id="CAFBNF010000015">
    <property type="protein sequence ID" value="CAB4931491.1"/>
    <property type="molecule type" value="Genomic_DNA"/>
</dbReference>
<dbReference type="InterPro" id="IPR023168">
    <property type="entry name" value="GatB_Yqey_C_2"/>
</dbReference>
<dbReference type="InterPro" id="IPR019004">
    <property type="entry name" value="YqeY/Aim41"/>
</dbReference>